<evidence type="ECO:0000256" key="7">
    <source>
        <dbReference type="SAM" id="MobiDB-lite"/>
    </source>
</evidence>
<dbReference type="PANTHER" id="PTHR23037:SF42">
    <property type="entry name" value="CYTOKINE RECEPTOR COMMON SUBUNIT GAMMA ISOFORM X1-RELATED"/>
    <property type="match status" value="1"/>
</dbReference>
<dbReference type="Proteomes" id="UP000504630">
    <property type="component" value="Chromosome 14"/>
</dbReference>
<evidence type="ECO:0000256" key="6">
    <source>
        <dbReference type="ARBA" id="ARBA00023170"/>
    </source>
</evidence>
<protein>
    <submittedName>
        <fullName evidence="12">Cytokine receptor common subunit gamma-like</fullName>
    </submittedName>
</protein>
<comment type="subcellular location">
    <subcellularLocation>
        <location evidence="1">Membrane</location>
        <topology evidence="1">Single-pass membrane protein</topology>
    </subcellularLocation>
</comment>
<evidence type="ECO:0000256" key="2">
    <source>
        <dbReference type="ARBA" id="ARBA00022692"/>
    </source>
</evidence>
<feature type="chain" id="PRO_5027054566" evidence="9">
    <location>
        <begin position="19"/>
        <end position="354"/>
    </location>
</feature>
<dbReference type="InterPro" id="IPR048651">
    <property type="entry name" value="CRLF2-like_D1"/>
</dbReference>
<dbReference type="GO" id="GO:0016064">
    <property type="term" value="P:immunoglobulin mediated immune response"/>
    <property type="evidence" value="ECO:0007669"/>
    <property type="project" value="TreeGrafter"/>
</dbReference>
<evidence type="ECO:0000256" key="9">
    <source>
        <dbReference type="SAM" id="SignalP"/>
    </source>
</evidence>
<dbReference type="PANTHER" id="PTHR23037">
    <property type="entry name" value="CYTOKINE RECEPTOR"/>
    <property type="match status" value="1"/>
</dbReference>
<keyword evidence="6" id="KW-0675">Receptor</keyword>
<dbReference type="GO" id="GO:0009897">
    <property type="term" value="C:external side of plasma membrane"/>
    <property type="evidence" value="ECO:0007669"/>
    <property type="project" value="TreeGrafter"/>
</dbReference>
<keyword evidence="11" id="KW-1185">Reference proteome</keyword>
<feature type="domain" description="Cytokine receptor-like factor 2-like D1" evidence="10">
    <location>
        <begin position="31"/>
        <end position="76"/>
    </location>
</feature>
<dbReference type="Gene3D" id="2.60.40.10">
    <property type="entry name" value="Immunoglobulins"/>
    <property type="match status" value="2"/>
</dbReference>
<keyword evidence="5 8" id="KW-0472">Membrane</keyword>
<evidence type="ECO:0000313" key="11">
    <source>
        <dbReference type="Proteomes" id="UP000504630"/>
    </source>
</evidence>
<dbReference type="AlphaFoldDB" id="A0A6J2QYE7"/>
<evidence type="ECO:0000256" key="3">
    <source>
        <dbReference type="ARBA" id="ARBA00022729"/>
    </source>
</evidence>
<evidence type="ECO:0000259" key="10">
    <source>
        <dbReference type="Pfam" id="PF21604"/>
    </source>
</evidence>
<feature type="region of interest" description="Disordered" evidence="7">
    <location>
        <begin position="334"/>
        <end position="354"/>
    </location>
</feature>
<evidence type="ECO:0000313" key="12">
    <source>
        <dbReference type="RefSeq" id="XP_029303578.1"/>
    </source>
</evidence>
<dbReference type="OrthoDB" id="8942047at2759"/>
<dbReference type="Pfam" id="PF21604">
    <property type="entry name" value="CRLF2_D1"/>
    <property type="match status" value="1"/>
</dbReference>
<sequence length="354" mass="40655">MMSTRLLLFFCLTGHVFAKKTPTVDCVVVHLKYVHCSWNKQGTPEVNYTFSGWFHGDKPTRECPSYLKENNINIGCNQPYEDQNKRFYNFYTNLTHGNQSNLTTLDLKNKVKLYPPTNITVRYGLDSNLWLNWTQIYPHCVQSEVRYRISNRAWATYPVSAGMQNYCINLPSSSSLYELQVRSKMDYICGDSEFENNWSEPMFWRSNNGTDTRQMNTSMSVWTPVLYVVGALVLILLVMMLLHHERVRIIFIPVVPKPSPKLHNIEDWFQFPKGLKESFNYNERPCTVREYCHVSQSDNVSSDSSDCSTCSTCSVTTDQTDCSVFILVNESDLSTPCTSSTSTVSAEEEKPVSV</sequence>
<keyword evidence="2 8" id="KW-0812">Transmembrane</keyword>
<evidence type="ECO:0000256" key="5">
    <source>
        <dbReference type="ARBA" id="ARBA00023136"/>
    </source>
</evidence>
<dbReference type="GO" id="GO:0004896">
    <property type="term" value="F:cytokine receptor activity"/>
    <property type="evidence" value="ECO:0007669"/>
    <property type="project" value="TreeGrafter"/>
</dbReference>
<evidence type="ECO:0000256" key="4">
    <source>
        <dbReference type="ARBA" id="ARBA00022989"/>
    </source>
</evidence>
<evidence type="ECO:0000256" key="1">
    <source>
        <dbReference type="ARBA" id="ARBA00004167"/>
    </source>
</evidence>
<dbReference type="GeneID" id="115018623"/>
<feature type="transmembrane region" description="Helical" evidence="8">
    <location>
        <begin position="221"/>
        <end position="242"/>
    </location>
</feature>
<accession>A0A6J2QYE7</accession>
<dbReference type="RefSeq" id="XP_029303578.1">
    <property type="nucleotide sequence ID" value="XM_029447718.1"/>
</dbReference>
<gene>
    <name evidence="12" type="primary">LOC115018623</name>
</gene>
<reference evidence="12" key="1">
    <citation type="submission" date="2025-08" db="UniProtKB">
        <authorList>
            <consortium name="RefSeq"/>
        </authorList>
    </citation>
    <scope>IDENTIFICATION</scope>
</reference>
<dbReference type="InterPro" id="IPR013783">
    <property type="entry name" value="Ig-like_fold"/>
</dbReference>
<keyword evidence="3 9" id="KW-0732">Signal</keyword>
<evidence type="ECO:0000256" key="8">
    <source>
        <dbReference type="SAM" id="Phobius"/>
    </source>
</evidence>
<name>A0A6J2QYE7_COTGO</name>
<feature type="signal peptide" evidence="9">
    <location>
        <begin position="1"/>
        <end position="18"/>
    </location>
</feature>
<dbReference type="FunCoup" id="A0A6J2QYE7">
    <property type="interactions" value="1322"/>
</dbReference>
<keyword evidence="4 8" id="KW-1133">Transmembrane helix</keyword>
<dbReference type="KEGG" id="cgob:115018623"/>
<proteinExistence type="predicted"/>
<organism evidence="11 12">
    <name type="scientific">Cottoperca gobio</name>
    <name type="common">Frogmouth</name>
    <name type="synonym">Aphritis gobio</name>
    <dbReference type="NCBI Taxonomy" id="56716"/>
    <lineage>
        <taxon>Eukaryota</taxon>
        <taxon>Metazoa</taxon>
        <taxon>Chordata</taxon>
        <taxon>Craniata</taxon>
        <taxon>Vertebrata</taxon>
        <taxon>Euteleostomi</taxon>
        <taxon>Actinopterygii</taxon>
        <taxon>Neopterygii</taxon>
        <taxon>Teleostei</taxon>
        <taxon>Neoteleostei</taxon>
        <taxon>Acanthomorphata</taxon>
        <taxon>Eupercaria</taxon>
        <taxon>Perciformes</taxon>
        <taxon>Notothenioidei</taxon>
        <taxon>Bovichtidae</taxon>
        <taxon>Cottoperca</taxon>
    </lineage>
</organism>
<dbReference type="InterPro" id="IPR036116">
    <property type="entry name" value="FN3_sf"/>
</dbReference>
<feature type="compositionally biased region" description="Low complexity" evidence="7">
    <location>
        <begin position="334"/>
        <end position="343"/>
    </location>
</feature>
<dbReference type="InParanoid" id="A0A6J2QYE7"/>
<dbReference type="SUPFAM" id="SSF49265">
    <property type="entry name" value="Fibronectin type III"/>
    <property type="match status" value="2"/>
</dbReference>